<dbReference type="Proteomes" id="UP000276133">
    <property type="component" value="Unassembled WGS sequence"/>
</dbReference>
<dbReference type="AlphaFoldDB" id="A0A3M7QEH8"/>
<protein>
    <submittedName>
        <fullName evidence="1">Uncharacterized protein</fullName>
    </submittedName>
</protein>
<dbReference type="EMBL" id="REGN01006372">
    <property type="protein sequence ID" value="RNA09790.1"/>
    <property type="molecule type" value="Genomic_DNA"/>
</dbReference>
<evidence type="ECO:0000313" key="1">
    <source>
        <dbReference type="EMBL" id="RNA09790.1"/>
    </source>
</evidence>
<organism evidence="1 2">
    <name type="scientific">Brachionus plicatilis</name>
    <name type="common">Marine rotifer</name>
    <name type="synonym">Brachionus muelleri</name>
    <dbReference type="NCBI Taxonomy" id="10195"/>
    <lineage>
        <taxon>Eukaryota</taxon>
        <taxon>Metazoa</taxon>
        <taxon>Spiralia</taxon>
        <taxon>Gnathifera</taxon>
        <taxon>Rotifera</taxon>
        <taxon>Eurotatoria</taxon>
        <taxon>Monogononta</taxon>
        <taxon>Pseudotrocha</taxon>
        <taxon>Ploima</taxon>
        <taxon>Brachionidae</taxon>
        <taxon>Brachionus</taxon>
    </lineage>
</organism>
<proteinExistence type="predicted"/>
<accession>A0A3M7QEH8</accession>
<gene>
    <name evidence="1" type="ORF">BpHYR1_011474</name>
</gene>
<name>A0A3M7QEH8_BRAPC</name>
<sequence>MCSRLWRCIIEQGNTKCIYKFSHKCNNLLNLLSMFLNQKFGFNGGVIILKNLKTFNMKLKKKFLNSTNFITALNADRNKD</sequence>
<evidence type="ECO:0000313" key="2">
    <source>
        <dbReference type="Proteomes" id="UP000276133"/>
    </source>
</evidence>
<keyword evidence="2" id="KW-1185">Reference proteome</keyword>
<reference evidence="1 2" key="1">
    <citation type="journal article" date="2018" name="Sci. Rep.">
        <title>Genomic signatures of local adaptation to the degree of environmental predictability in rotifers.</title>
        <authorList>
            <person name="Franch-Gras L."/>
            <person name="Hahn C."/>
            <person name="Garcia-Roger E.M."/>
            <person name="Carmona M.J."/>
            <person name="Serra M."/>
            <person name="Gomez A."/>
        </authorList>
    </citation>
    <scope>NUCLEOTIDE SEQUENCE [LARGE SCALE GENOMIC DNA]</scope>
    <source>
        <strain evidence="1">HYR1</strain>
    </source>
</reference>
<comment type="caution">
    <text evidence="1">The sequence shown here is derived from an EMBL/GenBank/DDBJ whole genome shotgun (WGS) entry which is preliminary data.</text>
</comment>